<evidence type="ECO:0000313" key="1">
    <source>
        <dbReference type="EMBL" id="MFC4725690.1"/>
    </source>
</evidence>
<dbReference type="Pfam" id="PF05834">
    <property type="entry name" value="Lycopene_cycl"/>
    <property type="match status" value="1"/>
</dbReference>
<dbReference type="Gene3D" id="3.50.50.60">
    <property type="entry name" value="FAD/NAD(P)-binding domain"/>
    <property type="match status" value="1"/>
</dbReference>
<sequence>MRADRDVIIIGAGLAGLMLAERLALSSQRQLRVEVFEQAPSLTTARRSWSWYEAGRPRTAFDKTWTRWEMSAANLAVARPFADGRYGLLRGEALAGRALQAIETSPSVRLRLSASVSAIRSAPGGAVVETSQGELSARMVIDTRPGGAELLDRARWVRTGIRAEVRTGSACFDQDTATLVHRLRREDGALTFETVLPLAADHAIIEAVRIARSGDERRPAFDRAVERITGGVAADIGIRMRSASPLGLSDRWPVSARAVRIAASRGAGLALAGATGRDAQRGQVWAVQAFDALERGRALPGLPAQPLLARLSSYLLFRRLAARPSRLIAMAERSPGDSIVRLVGGTASLADAAPLLWVNR</sequence>
<dbReference type="Proteomes" id="UP001596024">
    <property type="component" value="Unassembled WGS sequence"/>
</dbReference>
<dbReference type="InterPro" id="IPR036188">
    <property type="entry name" value="FAD/NAD-bd_sf"/>
</dbReference>
<gene>
    <name evidence="1" type="ORF">ACFPB0_10350</name>
</gene>
<accession>A0ABV9NFJ9</accession>
<protein>
    <submittedName>
        <fullName evidence="1">Lycopene cyclase family protein</fullName>
    </submittedName>
</protein>
<evidence type="ECO:0000313" key="2">
    <source>
        <dbReference type="Proteomes" id="UP001596024"/>
    </source>
</evidence>
<proteinExistence type="predicted"/>
<organism evidence="1 2">
    <name type="scientific">Glycocaulis abyssi</name>
    <dbReference type="NCBI Taxonomy" id="1433403"/>
    <lineage>
        <taxon>Bacteria</taxon>
        <taxon>Pseudomonadati</taxon>
        <taxon>Pseudomonadota</taxon>
        <taxon>Alphaproteobacteria</taxon>
        <taxon>Maricaulales</taxon>
        <taxon>Maricaulaceae</taxon>
        <taxon>Glycocaulis</taxon>
    </lineage>
</organism>
<dbReference type="RefSeq" id="WP_371393198.1">
    <property type="nucleotide sequence ID" value="NZ_CP163421.1"/>
</dbReference>
<dbReference type="SUPFAM" id="SSF51905">
    <property type="entry name" value="FAD/NAD(P)-binding domain"/>
    <property type="match status" value="1"/>
</dbReference>
<reference evidence="2" key="1">
    <citation type="journal article" date="2019" name="Int. J. Syst. Evol. Microbiol.">
        <title>The Global Catalogue of Microorganisms (GCM) 10K type strain sequencing project: providing services to taxonomists for standard genome sequencing and annotation.</title>
        <authorList>
            <consortium name="The Broad Institute Genomics Platform"/>
            <consortium name="The Broad Institute Genome Sequencing Center for Infectious Disease"/>
            <person name="Wu L."/>
            <person name="Ma J."/>
        </authorList>
    </citation>
    <scope>NUCLEOTIDE SEQUENCE [LARGE SCALE GENOMIC DNA]</scope>
    <source>
        <strain evidence="2">CCUG 62981</strain>
    </source>
</reference>
<name>A0ABV9NFJ9_9PROT</name>
<dbReference type="EMBL" id="JBHSGQ010000004">
    <property type="protein sequence ID" value="MFC4725690.1"/>
    <property type="molecule type" value="Genomic_DNA"/>
</dbReference>
<keyword evidence="2" id="KW-1185">Reference proteome</keyword>
<comment type="caution">
    <text evidence="1">The sequence shown here is derived from an EMBL/GenBank/DDBJ whole genome shotgun (WGS) entry which is preliminary data.</text>
</comment>